<protein>
    <submittedName>
        <fullName evidence="1">Uncharacterized protein</fullName>
    </submittedName>
</protein>
<dbReference type="EMBL" id="JAHRHJ020000002">
    <property type="protein sequence ID" value="KAH9324222.1"/>
    <property type="molecule type" value="Genomic_DNA"/>
</dbReference>
<evidence type="ECO:0000313" key="1">
    <source>
        <dbReference type="EMBL" id="KAH9324222.1"/>
    </source>
</evidence>
<organism evidence="1 2">
    <name type="scientific">Taxus chinensis</name>
    <name type="common">Chinese yew</name>
    <name type="synonym">Taxus wallichiana var. chinensis</name>
    <dbReference type="NCBI Taxonomy" id="29808"/>
    <lineage>
        <taxon>Eukaryota</taxon>
        <taxon>Viridiplantae</taxon>
        <taxon>Streptophyta</taxon>
        <taxon>Embryophyta</taxon>
        <taxon>Tracheophyta</taxon>
        <taxon>Spermatophyta</taxon>
        <taxon>Pinopsida</taxon>
        <taxon>Pinidae</taxon>
        <taxon>Conifers II</taxon>
        <taxon>Cupressales</taxon>
        <taxon>Taxaceae</taxon>
        <taxon>Taxus</taxon>
    </lineage>
</organism>
<sequence length="50" mass="5115">VDVEVELMDWEANGSTVKVVVAVGLEEACAVEVVAVLVSGGVGEVVVVME</sequence>
<proteinExistence type="predicted"/>
<dbReference type="Proteomes" id="UP000824469">
    <property type="component" value="Unassembled WGS sequence"/>
</dbReference>
<accession>A0AA38GIY8</accession>
<feature type="non-terminal residue" evidence="1">
    <location>
        <position position="1"/>
    </location>
</feature>
<evidence type="ECO:0000313" key="2">
    <source>
        <dbReference type="Proteomes" id="UP000824469"/>
    </source>
</evidence>
<comment type="caution">
    <text evidence="1">The sequence shown here is derived from an EMBL/GenBank/DDBJ whole genome shotgun (WGS) entry which is preliminary data.</text>
</comment>
<gene>
    <name evidence="1" type="ORF">KI387_004400</name>
</gene>
<dbReference type="AlphaFoldDB" id="A0AA38GIY8"/>
<name>A0AA38GIY8_TAXCH</name>
<keyword evidence="2" id="KW-1185">Reference proteome</keyword>
<reference evidence="1 2" key="1">
    <citation type="journal article" date="2021" name="Nat. Plants">
        <title>The Taxus genome provides insights into paclitaxel biosynthesis.</title>
        <authorList>
            <person name="Xiong X."/>
            <person name="Gou J."/>
            <person name="Liao Q."/>
            <person name="Li Y."/>
            <person name="Zhou Q."/>
            <person name="Bi G."/>
            <person name="Li C."/>
            <person name="Du R."/>
            <person name="Wang X."/>
            <person name="Sun T."/>
            <person name="Guo L."/>
            <person name="Liang H."/>
            <person name="Lu P."/>
            <person name="Wu Y."/>
            <person name="Zhang Z."/>
            <person name="Ro D.K."/>
            <person name="Shang Y."/>
            <person name="Huang S."/>
            <person name="Yan J."/>
        </authorList>
    </citation>
    <scope>NUCLEOTIDE SEQUENCE [LARGE SCALE GENOMIC DNA]</scope>
    <source>
        <strain evidence="1">Ta-2019</strain>
    </source>
</reference>
<feature type="non-terminal residue" evidence="1">
    <location>
        <position position="50"/>
    </location>
</feature>